<evidence type="ECO:0000313" key="3">
    <source>
        <dbReference type="Proteomes" id="UP000194841"/>
    </source>
</evidence>
<dbReference type="OrthoDB" id="5768557at2"/>
<protein>
    <recommendedName>
        <fullName evidence="1">TonB C-terminal domain-containing protein</fullName>
    </recommendedName>
</protein>
<dbReference type="GO" id="GO:0055085">
    <property type="term" value="P:transmembrane transport"/>
    <property type="evidence" value="ECO:0007669"/>
    <property type="project" value="InterPro"/>
</dbReference>
<feature type="domain" description="TonB C-terminal" evidence="1">
    <location>
        <begin position="136"/>
        <end position="209"/>
    </location>
</feature>
<dbReference type="Proteomes" id="UP000194841">
    <property type="component" value="Unassembled WGS sequence"/>
</dbReference>
<sequence length="211" mass="23352">MKLKRHHVYAVLLALLCVSSAVSLLFINQWFSDQTERTVMVREVELTALAPPPPPPPTTQQPTPPEALTLAVEGQGPAVEISLVALVALKMDTHVPTPQMNVEPDWQSQLDIDWQAFGLNDLDGLPQLLTPIKAAFPNSLVRKGVHQAVVKLDVFIDEQGQISLISIAHNPYPELNNAIDKIIKSSRFSTPKKNGEAVKARFIWPVEFKKS</sequence>
<accession>A0A2C9ZZI3</accession>
<dbReference type="SUPFAM" id="SSF74653">
    <property type="entry name" value="TolA/TonB C-terminal domain"/>
    <property type="match status" value="1"/>
</dbReference>
<reference evidence="2 3" key="1">
    <citation type="submission" date="2017-02" db="EMBL/GenBank/DDBJ databases">
        <title>Pseudoalteromonas ulvae TC14 Genome.</title>
        <authorList>
            <person name="Molmeret M."/>
        </authorList>
    </citation>
    <scope>NUCLEOTIDE SEQUENCE [LARGE SCALE GENOMIC DNA]</scope>
    <source>
        <strain evidence="2">TC14</strain>
    </source>
</reference>
<gene>
    <name evidence="2" type="ORF">B1199_18895</name>
</gene>
<comment type="caution">
    <text evidence="2">The sequence shown here is derived from an EMBL/GenBank/DDBJ whole genome shotgun (WGS) entry which is preliminary data.</text>
</comment>
<dbReference type="AlphaFoldDB" id="A0A2C9ZZI3"/>
<organism evidence="2 3">
    <name type="scientific">Pseudoalteromonas ulvae</name>
    <dbReference type="NCBI Taxonomy" id="107327"/>
    <lineage>
        <taxon>Bacteria</taxon>
        <taxon>Pseudomonadati</taxon>
        <taxon>Pseudomonadota</taxon>
        <taxon>Gammaproteobacteria</taxon>
        <taxon>Alteromonadales</taxon>
        <taxon>Pseudoalteromonadaceae</taxon>
        <taxon>Pseudoalteromonas</taxon>
    </lineage>
</organism>
<dbReference type="EMBL" id="MWPV01000007">
    <property type="protein sequence ID" value="OUL56181.1"/>
    <property type="molecule type" value="Genomic_DNA"/>
</dbReference>
<name>A0A2C9ZZI3_PSEDV</name>
<proteinExistence type="predicted"/>
<dbReference type="RefSeq" id="WP_086745695.1">
    <property type="nucleotide sequence ID" value="NZ_MWPV01000007.1"/>
</dbReference>
<evidence type="ECO:0000259" key="1">
    <source>
        <dbReference type="Pfam" id="PF03544"/>
    </source>
</evidence>
<keyword evidence="3" id="KW-1185">Reference proteome</keyword>
<dbReference type="Pfam" id="PF03544">
    <property type="entry name" value="TonB_C"/>
    <property type="match status" value="1"/>
</dbReference>
<dbReference type="Gene3D" id="3.30.1150.10">
    <property type="match status" value="1"/>
</dbReference>
<evidence type="ECO:0000313" key="2">
    <source>
        <dbReference type="EMBL" id="OUL56181.1"/>
    </source>
</evidence>
<dbReference type="InterPro" id="IPR037682">
    <property type="entry name" value="TonB_C"/>
</dbReference>